<reference evidence="1 2" key="1">
    <citation type="journal article" date="2020" name="Cell">
        <title>Large-Scale Comparative Analyses of Tick Genomes Elucidate Their Genetic Diversity and Vector Capacities.</title>
        <authorList>
            <consortium name="Tick Genome and Microbiome Consortium (TIGMIC)"/>
            <person name="Jia N."/>
            <person name="Wang J."/>
            <person name="Shi W."/>
            <person name="Du L."/>
            <person name="Sun Y."/>
            <person name="Zhan W."/>
            <person name="Jiang J.F."/>
            <person name="Wang Q."/>
            <person name="Zhang B."/>
            <person name="Ji P."/>
            <person name="Bell-Sakyi L."/>
            <person name="Cui X.M."/>
            <person name="Yuan T.T."/>
            <person name="Jiang B.G."/>
            <person name="Yang W.F."/>
            <person name="Lam T.T."/>
            <person name="Chang Q.C."/>
            <person name="Ding S.J."/>
            <person name="Wang X.J."/>
            <person name="Zhu J.G."/>
            <person name="Ruan X.D."/>
            <person name="Zhao L."/>
            <person name="Wei J.T."/>
            <person name="Ye R.Z."/>
            <person name="Que T.C."/>
            <person name="Du C.H."/>
            <person name="Zhou Y.H."/>
            <person name="Cheng J.X."/>
            <person name="Dai P.F."/>
            <person name="Guo W.B."/>
            <person name="Han X.H."/>
            <person name="Huang E.J."/>
            <person name="Li L.F."/>
            <person name="Wei W."/>
            <person name="Gao Y.C."/>
            <person name="Liu J.Z."/>
            <person name="Shao H.Z."/>
            <person name="Wang X."/>
            <person name="Wang C.C."/>
            <person name="Yang T.C."/>
            <person name="Huo Q.B."/>
            <person name="Li W."/>
            <person name="Chen H.Y."/>
            <person name="Chen S.E."/>
            <person name="Zhou L.G."/>
            <person name="Ni X.B."/>
            <person name="Tian J.H."/>
            <person name="Sheng Y."/>
            <person name="Liu T."/>
            <person name="Pan Y.S."/>
            <person name="Xia L.Y."/>
            <person name="Li J."/>
            <person name="Zhao F."/>
            <person name="Cao W.C."/>
        </authorList>
    </citation>
    <scope>NUCLEOTIDE SEQUENCE [LARGE SCALE GENOMIC DNA]</scope>
    <source>
        <strain evidence="1">Iper-2018</strain>
    </source>
</reference>
<gene>
    <name evidence="1" type="ORF">HPB47_010392</name>
</gene>
<organism evidence="1 2">
    <name type="scientific">Ixodes persulcatus</name>
    <name type="common">Taiga tick</name>
    <dbReference type="NCBI Taxonomy" id="34615"/>
    <lineage>
        <taxon>Eukaryota</taxon>
        <taxon>Metazoa</taxon>
        <taxon>Ecdysozoa</taxon>
        <taxon>Arthropoda</taxon>
        <taxon>Chelicerata</taxon>
        <taxon>Arachnida</taxon>
        <taxon>Acari</taxon>
        <taxon>Parasitiformes</taxon>
        <taxon>Ixodida</taxon>
        <taxon>Ixodoidea</taxon>
        <taxon>Ixodidae</taxon>
        <taxon>Ixodinae</taxon>
        <taxon>Ixodes</taxon>
    </lineage>
</organism>
<proteinExistence type="predicted"/>
<keyword evidence="2" id="KW-1185">Reference proteome</keyword>
<dbReference type="EMBL" id="JABSTQ010011344">
    <property type="protein sequence ID" value="KAG0412472.1"/>
    <property type="molecule type" value="Genomic_DNA"/>
</dbReference>
<evidence type="ECO:0000313" key="1">
    <source>
        <dbReference type="EMBL" id="KAG0412472.1"/>
    </source>
</evidence>
<protein>
    <submittedName>
        <fullName evidence="1">Uncharacterized protein</fullName>
    </submittedName>
</protein>
<comment type="caution">
    <text evidence="1">The sequence shown here is derived from an EMBL/GenBank/DDBJ whole genome shotgun (WGS) entry which is preliminary data.</text>
</comment>
<dbReference type="Proteomes" id="UP000805193">
    <property type="component" value="Unassembled WGS sequence"/>
</dbReference>
<name>A0AC60NZG5_IXOPE</name>
<evidence type="ECO:0000313" key="2">
    <source>
        <dbReference type="Proteomes" id="UP000805193"/>
    </source>
</evidence>
<sequence>ASRPDTKDRDTHVAHSQMSTFGTFPKNDAAVGTGVPLSEQETSKKIKSNCSSGKHEQENTSDPGNMKETKFVDKYWRVTIVAASALCLSSASLRSAGYIYASLIEDYGLSRSVASWPDSLTAASFEMSGLIFGQLWERTSLLSVMVIGSIFAWLGVMASGLSANIVWLSFTLGIIHGIGAGFVVVGLHIHLSEHFDKYRGTAHGIMYAGSSLASVFFPEMLLYFKEIFGFRNSLSLLGVVLTSLTFIVFLLAKPPTSSENVEEGPPGRIVFTIHSATQTETPTDGEKSVDNLLMRESKVFSCPMYYVILATCVAFNYSVDVFQGTVNDYATDKGRSLGESVSIVSIISTTDILGGVFLPMLVDRKYVRRSVMLTVNYFLLAVALALLPLADSMNDFLVACLFISAFMGCGTTMYGVLQADYVSQNSLPFSYGVMGVLTGLLFVAKPFLVALAFLEARQWLGILIRLKKVSNGGFNLELVRSAFSETEKSCSAIALTLNSRLKHASEDCAFNRISLFTRKEGREIRTTTTTARLIHHRPIWSP</sequence>
<feature type="non-terminal residue" evidence="1">
    <location>
        <position position="1"/>
    </location>
</feature>
<accession>A0AC60NZG5</accession>